<sequence>MLAGFRLANPQFRVLTAPPMDREHDVTHSIIDIDDDVGDQCAQQLLASAHRHIRSVPRRRKVFRQIGERTLIDLNGCRVFRGLARLQVTDAPQCGFPAFLQLRRYQAIIGITGSVAAFGKVGLVTRLLKFQVENLALLFLSFPVHPLRLERGLDRQRFYRA</sequence>
<gene>
    <name evidence="1" type="ORF">L284_12875</name>
</gene>
<comment type="caution">
    <text evidence="1">The sequence shown here is derived from an EMBL/GenBank/DDBJ whole genome shotgun (WGS) entry which is preliminary data.</text>
</comment>
<dbReference type="EMBL" id="ATHL01000082">
    <property type="protein sequence ID" value="EQB14282.1"/>
    <property type="molecule type" value="Genomic_DNA"/>
</dbReference>
<evidence type="ECO:0000313" key="2">
    <source>
        <dbReference type="Proteomes" id="UP000015527"/>
    </source>
</evidence>
<name>T0HMQ4_9SPHN</name>
<reference evidence="1 2" key="1">
    <citation type="journal article" date="2013" name="Genome Announc.">
        <title>Genome Sequence of Novosphingobium lindaniclasticum LE124T, Isolated from a Hexachlorocyclohexane Dumpsite.</title>
        <authorList>
            <person name="Saxena A."/>
            <person name="Nayyar N."/>
            <person name="Sangwan N."/>
            <person name="Kumari R."/>
            <person name="Khurana J.P."/>
            <person name="Lal R."/>
        </authorList>
    </citation>
    <scope>NUCLEOTIDE SEQUENCE [LARGE SCALE GENOMIC DNA]</scope>
    <source>
        <strain evidence="1 2">LE124</strain>
    </source>
</reference>
<proteinExistence type="predicted"/>
<organism evidence="1 2">
    <name type="scientific">Novosphingobium lindaniclasticum LE124</name>
    <dbReference type="NCBI Taxonomy" id="1096930"/>
    <lineage>
        <taxon>Bacteria</taxon>
        <taxon>Pseudomonadati</taxon>
        <taxon>Pseudomonadota</taxon>
        <taxon>Alphaproteobacteria</taxon>
        <taxon>Sphingomonadales</taxon>
        <taxon>Sphingomonadaceae</taxon>
        <taxon>Novosphingobium</taxon>
    </lineage>
</organism>
<dbReference type="Proteomes" id="UP000015527">
    <property type="component" value="Unassembled WGS sequence"/>
</dbReference>
<dbReference type="AlphaFoldDB" id="T0HMQ4"/>
<accession>T0HMQ4</accession>
<dbReference type="eggNOG" id="ENOG502ZGNC">
    <property type="taxonomic scope" value="Bacteria"/>
</dbReference>
<evidence type="ECO:0000313" key="1">
    <source>
        <dbReference type="EMBL" id="EQB14282.1"/>
    </source>
</evidence>
<protein>
    <submittedName>
        <fullName evidence="1">Uncharacterized protein</fullName>
    </submittedName>
</protein>
<keyword evidence="2" id="KW-1185">Reference proteome</keyword>